<protein>
    <recommendedName>
        <fullName evidence="4">PLAT domain-containing protein</fullName>
    </recommendedName>
</protein>
<evidence type="ECO:0000313" key="3">
    <source>
        <dbReference type="Proteomes" id="UP001244341"/>
    </source>
</evidence>
<feature type="region of interest" description="Disordered" evidence="1">
    <location>
        <begin position="47"/>
        <end position="66"/>
    </location>
</feature>
<accession>A0ABY8TN78</accession>
<reference evidence="2 3" key="1">
    <citation type="submission" date="2023-05" db="EMBL/GenBank/DDBJ databases">
        <title>A 100% complete, gapless, phased diploid assembly of the Scenedesmus obliquus UTEX 3031 genome.</title>
        <authorList>
            <person name="Biondi T.C."/>
            <person name="Hanschen E.R."/>
            <person name="Kwon T."/>
            <person name="Eng W."/>
            <person name="Kruse C.P.S."/>
            <person name="Koehler S.I."/>
            <person name="Kunde Y."/>
            <person name="Gleasner C.D."/>
            <person name="You Mak K.T."/>
            <person name="Polle J."/>
            <person name="Hovde B.T."/>
            <person name="Starkenburg S.R."/>
        </authorList>
    </citation>
    <scope>NUCLEOTIDE SEQUENCE [LARGE SCALE GENOMIC DNA]</scope>
    <source>
        <strain evidence="2 3">DOE0152z</strain>
    </source>
</reference>
<feature type="region of interest" description="Disordered" evidence="1">
    <location>
        <begin position="1"/>
        <end position="21"/>
    </location>
</feature>
<proteinExistence type="predicted"/>
<keyword evidence="3" id="KW-1185">Reference proteome</keyword>
<sequence>MRQASGTSGNGSPSGPAMGGGNCKVTLRSARSLWAFLSTSAAARPGVAAGGGARHRHQRGCGVGTGPGRSKVTALSDLVTRCGACLARACFQAGTAAATRQGYALRQRRVSLSHCCRRCPTPPLPAASSAGSASWDAQVSTSRDKCRWFLLGSRASTAGLQAHRAVTAGGCAAVDAGASQPDQQRTRGTPPGLAGSSCWEFWLSCNKDSGVEVSSGMHTLSPMFANSLICFQHVGMRSMLCVFLCTTGTACWTTGCWVAPACLLLQCLTTAALVCMWLLLNPPANKSKGWLVTLQVTSHGLRTDGKQHASSWAVTLSTLEARHLVVLSFTTTGQGRWQQHNLSQAAAAADATGGAGNKIRGSHTITTGSFHVGVSLVLWWEEGAPNVATQCSISPGGVREAHHDEDTGKVVVELVMCGLDGVRADDGEGSNVMGSGH</sequence>
<name>A0ABY8TN78_TETOB</name>
<dbReference type="EMBL" id="CP126208">
    <property type="protein sequence ID" value="WIA09786.1"/>
    <property type="molecule type" value="Genomic_DNA"/>
</dbReference>
<gene>
    <name evidence="2" type="ORF">OEZ85_009161</name>
</gene>
<dbReference type="Proteomes" id="UP001244341">
    <property type="component" value="Chromosome 1b"/>
</dbReference>
<evidence type="ECO:0008006" key="4">
    <source>
        <dbReference type="Google" id="ProtNLM"/>
    </source>
</evidence>
<evidence type="ECO:0000256" key="1">
    <source>
        <dbReference type="SAM" id="MobiDB-lite"/>
    </source>
</evidence>
<organism evidence="2 3">
    <name type="scientific">Tetradesmus obliquus</name>
    <name type="common">Green alga</name>
    <name type="synonym">Acutodesmus obliquus</name>
    <dbReference type="NCBI Taxonomy" id="3088"/>
    <lineage>
        <taxon>Eukaryota</taxon>
        <taxon>Viridiplantae</taxon>
        <taxon>Chlorophyta</taxon>
        <taxon>core chlorophytes</taxon>
        <taxon>Chlorophyceae</taxon>
        <taxon>CS clade</taxon>
        <taxon>Sphaeropleales</taxon>
        <taxon>Scenedesmaceae</taxon>
        <taxon>Tetradesmus</taxon>
    </lineage>
</organism>
<feature type="compositionally biased region" description="Low complexity" evidence="1">
    <location>
        <begin position="1"/>
        <end position="16"/>
    </location>
</feature>
<evidence type="ECO:0000313" key="2">
    <source>
        <dbReference type="EMBL" id="WIA09786.1"/>
    </source>
</evidence>